<evidence type="ECO:0000256" key="2">
    <source>
        <dbReference type="SAM" id="SignalP"/>
    </source>
</evidence>
<dbReference type="AlphaFoldDB" id="A0AA39QVJ2"/>
<gene>
    <name evidence="3" type="ORF">JMJ35_008917</name>
</gene>
<feature type="region of interest" description="Disordered" evidence="1">
    <location>
        <begin position="171"/>
        <end position="192"/>
    </location>
</feature>
<name>A0AA39QVJ2_9LECA</name>
<evidence type="ECO:0000313" key="3">
    <source>
        <dbReference type="EMBL" id="KAK0508641.1"/>
    </source>
</evidence>
<dbReference type="Pfam" id="PF21203">
    <property type="entry name" value="ECM10"/>
    <property type="match status" value="1"/>
</dbReference>
<evidence type="ECO:0008006" key="5">
    <source>
        <dbReference type="Google" id="ProtNLM"/>
    </source>
</evidence>
<dbReference type="PANTHER" id="PTHR39219">
    <property type="entry name" value="ER MEMBRANE PROTEIN COMPLEX SUBUNIT 10"/>
    <property type="match status" value="1"/>
</dbReference>
<reference evidence="3" key="1">
    <citation type="submission" date="2023-03" db="EMBL/GenBank/DDBJ databases">
        <title>Complete genome of Cladonia borealis.</title>
        <authorList>
            <person name="Park H."/>
        </authorList>
    </citation>
    <scope>NUCLEOTIDE SEQUENCE</scope>
    <source>
        <strain evidence="3">ANT050790</strain>
    </source>
</reference>
<dbReference type="PANTHER" id="PTHR39219:SF1">
    <property type="entry name" value="ER MEMBRANE PROTEIN COMPLEX SUBUNIT 10"/>
    <property type="match status" value="1"/>
</dbReference>
<dbReference type="Proteomes" id="UP001166286">
    <property type="component" value="Unassembled WGS sequence"/>
</dbReference>
<keyword evidence="2" id="KW-0732">Signal</keyword>
<feature type="signal peptide" evidence="2">
    <location>
        <begin position="1"/>
        <end position="22"/>
    </location>
</feature>
<feature type="chain" id="PRO_5041245959" description="ER membrane protein complex subunit 10" evidence="2">
    <location>
        <begin position="23"/>
        <end position="221"/>
    </location>
</feature>
<comment type="caution">
    <text evidence="3">The sequence shown here is derived from an EMBL/GenBank/DDBJ whole genome shotgun (WGS) entry which is preliminary data.</text>
</comment>
<sequence>MYFTLTPLSFLLSLLIPLPALTATSPPPPLQTLTLHHLPSNPTSTPLPLAILTYHPHHPHLSHLQSFTPPPNTTTSSSDAITQVALYRPQTNHLTSSAVATYAFHPPYKGRFRILVDPITGEAVAASYHAWLPKSSSVVEKAKNNKQPGGKGDFDIQTIKSPPPIVFDKPAKAKGKAGATGAGAGAVEPEGEPEEKTFLQKYWWVLLGVAVLAVSGGGGEK</sequence>
<accession>A0AA39QVJ2</accession>
<evidence type="ECO:0000313" key="4">
    <source>
        <dbReference type="Proteomes" id="UP001166286"/>
    </source>
</evidence>
<dbReference type="EMBL" id="JAFEKC020000020">
    <property type="protein sequence ID" value="KAK0508641.1"/>
    <property type="molecule type" value="Genomic_DNA"/>
</dbReference>
<evidence type="ECO:0000256" key="1">
    <source>
        <dbReference type="SAM" id="MobiDB-lite"/>
    </source>
</evidence>
<protein>
    <recommendedName>
        <fullName evidence="5">ER membrane protein complex subunit 10</fullName>
    </recommendedName>
</protein>
<organism evidence="3 4">
    <name type="scientific">Cladonia borealis</name>
    <dbReference type="NCBI Taxonomy" id="184061"/>
    <lineage>
        <taxon>Eukaryota</taxon>
        <taxon>Fungi</taxon>
        <taxon>Dikarya</taxon>
        <taxon>Ascomycota</taxon>
        <taxon>Pezizomycotina</taxon>
        <taxon>Lecanoromycetes</taxon>
        <taxon>OSLEUM clade</taxon>
        <taxon>Lecanoromycetidae</taxon>
        <taxon>Lecanorales</taxon>
        <taxon>Lecanorineae</taxon>
        <taxon>Cladoniaceae</taxon>
        <taxon>Cladonia</taxon>
    </lineage>
</organism>
<proteinExistence type="predicted"/>
<keyword evidence="4" id="KW-1185">Reference proteome</keyword>